<dbReference type="RefSeq" id="WP_192508256.1">
    <property type="nucleotide sequence ID" value="NZ_AQGV01000012.1"/>
</dbReference>
<feature type="transmembrane region" description="Helical" evidence="1">
    <location>
        <begin position="16"/>
        <end position="34"/>
    </location>
</feature>
<evidence type="ECO:0000256" key="1">
    <source>
        <dbReference type="SAM" id="Phobius"/>
    </source>
</evidence>
<evidence type="ECO:0000313" key="2">
    <source>
        <dbReference type="EMBL" id="MBE0369071.1"/>
    </source>
</evidence>
<dbReference type="EMBL" id="AQGV01000012">
    <property type="protein sequence ID" value="MBE0369071.1"/>
    <property type="molecule type" value="Genomic_DNA"/>
</dbReference>
<feature type="transmembrane region" description="Helical" evidence="1">
    <location>
        <begin position="63"/>
        <end position="79"/>
    </location>
</feature>
<protein>
    <submittedName>
        <fullName evidence="2">Uncharacterized protein</fullName>
    </submittedName>
</protein>
<keyword evidence="1" id="KW-1133">Transmembrane helix</keyword>
<organism evidence="2 3">
    <name type="scientific">Pseudoalteromonas aurantia 208</name>
    <dbReference type="NCBI Taxonomy" id="1314867"/>
    <lineage>
        <taxon>Bacteria</taxon>
        <taxon>Pseudomonadati</taxon>
        <taxon>Pseudomonadota</taxon>
        <taxon>Gammaproteobacteria</taxon>
        <taxon>Alteromonadales</taxon>
        <taxon>Pseudoalteromonadaceae</taxon>
        <taxon>Pseudoalteromonas</taxon>
    </lineage>
</organism>
<keyword evidence="1" id="KW-0472">Membrane</keyword>
<evidence type="ECO:0000313" key="3">
    <source>
        <dbReference type="Proteomes" id="UP000615755"/>
    </source>
</evidence>
<accession>A0ABR9EDK3</accession>
<feature type="transmembrane region" description="Helical" evidence="1">
    <location>
        <begin position="40"/>
        <end position="58"/>
    </location>
</feature>
<gene>
    <name evidence="2" type="ORF">PAUR_a2844</name>
</gene>
<feature type="transmembrane region" description="Helical" evidence="1">
    <location>
        <begin position="85"/>
        <end position="106"/>
    </location>
</feature>
<keyword evidence="3" id="KW-1185">Reference proteome</keyword>
<keyword evidence="1" id="KW-0812">Transmembrane</keyword>
<reference evidence="2 3" key="1">
    <citation type="submission" date="2015-03" db="EMBL/GenBank/DDBJ databases">
        <title>Genome sequence of Pseudoalteromonas aurantia.</title>
        <authorList>
            <person name="Xie B.-B."/>
            <person name="Rong J.-C."/>
            <person name="Qin Q.-L."/>
            <person name="Zhang Y.-Z."/>
        </authorList>
    </citation>
    <scope>NUCLEOTIDE SEQUENCE [LARGE SCALE GENOMIC DNA]</scope>
    <source>
        <strain evidence="2 3">208</strain>
    </source>
</reference>
<name>A0ABR9EDK3_9GAMM</name>
<comment type="caution">
    <text evidence="2">The sequence shown here is derived from an EMBL/GenBank/DDBJ whole genome shotgun (WGS) entry which is preliminary data.</text>
</comment>
<proteinExistence type="predicted"/>
<sequence>MIDNLKIGASLAKQSPWALLLTGLIFLMLFLNQAMNINNVIYAVLLGQLTSVTLLAYWHGKGGIFFIMAVLAPLVLIIVTELPTFIALAWVINGFFFGMALLLFFYHMYVSKLNK</sequence>
<dbReference type="Proteomes" id="UP000615755">
    <property type="component" value="Unassembled WGS sequence"/>
</dbReference>